<protein>
    <recommendedName>
        <fullName evidence="3">Antitoxin</fullName>
    </recommendedName>
</protein>
<dbReference type="EMBL" id="LAZR01010554">
    <property type="protein sequence ID" value="KKM66337.1"/>
    <property type="molecule type" value="Genomic_DNA"/>
</dbReference>
<dbReference type="InterPro" id="IPR003847">
    <property type="entry name" value="Put_antitoxin"/>
</dbReference>
<evidence type="ECO:0000256" key="1">
    <source>
        <dbReference type="ARBA" id="ARBA00022649"/>
    </source>
</evidence>
<evidence type="ECO:0000313" key="2">
    <source>
        <dbReference type="EMBL" id="KKM66337.1"/>
    </source>
</evidence>
<organism evidence="2">
    <name type="scientific">marine sediment metagenome</name>
    <dbReference type="NCBI Taxonomy" id="412755"/>
    <lineage>
        <taxon>unclassified sequences</taxon>
        <taxon>metagenomes</taxon>
        <taxon>ecological metagenomes</taxon>
    </lineage>
</organism>
<dbReference type="Pfam" id="PF02697">
    <property type="entry name" value="VAPB_antitox"/>
    <property type="match status" value="1"/>
</dbReference>
<dbReference type="AlphaFoldDB" id="A0A0F9MB23"/>
<reference evidence="2" key="1">
    <citation type="journal article" date="2015" name="Nature">
        <title>Complex archaea that bridge the gap between prokaryotes and eukaryotes.</title>
        <authorList>
            <person name="Spang A."/>
            <person name="Saw J.H."/>
            <person name="Jorgensen S.L."/>
            <person name="Zaremba-Niedzwiedzka K."/>
            <person name="Martijn J."/>
            <person name="Lind A.E."/>
            <person name="van Eijk R."/>
            <person name="Schleper C."/>
            <person name="Guy L."/>
            <person name="Ettema T.J."/>
        </authorList>
    </citation>
    <scope>NUCLEOTIDE SEQUENCE</scope>
</reference>
<name>A0A0F9MB23_9ZZZZ</name>
<gene>
    <name evidence="2" type="ORF">LCGC14_1482220</name>
</gene>
<keyword evidence="1" id="KW-1277">Toxin-antitoxin system</keyword>
<sequence>MTQKTISLSERVFKLLKKEKREGESYSNVIERLVSKKKNPWLMMEKKFDPELWEGLGEKLKKMREENLTGNGKND</sequence>
<accession>A0A0F9MB23</accession>
<proteinExistence type="predicted"/>
<evidence type="ECO:0008006" key="3">
    <source>
        <dbReference type="Google" id="ProtNLM"/>
    </source>
</evidence>
<comment type="caution">
    <text evidence="2">The sequence shown here is derived from an EMBL/GenBank/DDBJ whole genome shotgun (WGS) entry which is preliminary data.</text>
</comment>